<dbReference type="InterPro" id="IPR036188">
    <property type="entry name" value="FAD/NAD-bd_sf"/>
</dbReference>
<dbReference type="InterPro" id="IPR007419">
    <property type="entry name" value="BFD-like_2Fe2S-bd_dom"/>
</dbReference>
<dbReference type="PANTHER" id="PTHR42720:SF1">
    <property type="entry name" value="GLYCEROL 3-PHOSPHATE OXIDASE"/>
    <property type="match status" value="1"/>
</dbReference>
<dbReference type="Gene3D" id="1.10.10.1100">
    <property type="entry name" value="BFD-like [2Fe-2S]-binding domain"/>
    <property type="match status" value="1"/>
</dbReference>
<evidence type="ECO:0000313" key="4">
    <source>
        <dbReference type="Proteomes" id="UP000032737"/>
    </source>
</evidence>
<evidence type="ECO:0000259" key="2">
    <source>
        <dbReference type="Pfam" id="PF04324"/>
    </source>
</evidence>
<dbReference type="InterPro" id="IPR052745">
    <property type="entry name" value="G3P_Oxidase/Oxidoreductase"/>
</dbReference>
<reference evidence="3 4" key="1">
    <citation type="journal article" date="2013" name="J. Mol. Microbiol. Biotechnol.">
        <title>Analysis of the Complete Genomes of Acholeplasma brassicae , A. palmae and A. laidlawii and Their Comparison to the Obligate Parasites from ' Candidatus Phytoplasma'.</title>
        <authorList>
            <person name="Kube M."/>
            <person name="Siewert C."/>
            <person name="Migdoll A.M."/>
            <person name="Duduk B."/>
            <person name="Holz S."/>
            <person name="Rabus R."/>
            <person name="Seemuller E."/>
            <person name="Mitrovic J."/>
            <person name="Muller I."/>
            <person name="Buttner C."/>
            <person name="Reinhardt R."/>
        </authorList>
    </citation>
    <scope>NUCLEOTIDE SEQUENCE [LARGE SCALE GENOMIC DNA]</scope>
    <source>
        <strain evidence="4">0502</strain>
    </source>
</reference>
<dbReference type="Gene3D" id="3.50.50.60">
    <property type="entry name" value="FAD/NAD(P)-binding domain"/>
    <property type="match status" value="1"/>
</dbReference>
<dbReference type="STRING" id="61635.BN85300400"/>
<name>U4KM53_9MOLU</name>
<dbReference type="RefSeq" id="WP_030003935.1">
    <property type="nucleotide sequence ID" value="NC_022549.1"/>
</dbReference>
<organism evidence="3 4">
    <name type="scientific">Acholeplasma brassicae</name>
    <dbReference type="NCBI Taxonomy" id="61635"/>
    <lineage>
        <taxon>Bacteria</taxon>
        <taxon>Bacillati</taxon>
        <taxon>Mycoplasmatota</taxon>
        <taxon>Mollicutes</taxon>
        <taxon>Acholeplasmatales</taxon>
        <taxon>Acholeplasmataceae</taxon>
        <taxon>Acholeplasma</taxon>
    </lineage>
</organism>
<protein>
    <submittedName>
        <fullName evidence="3">Glycerol-3-phosphate oxidase (FAD-dependent anaerobic glycerol-3-phosphate dehydrogenase)</fullName>
    </submittedName>
</protein>
<feature type="domain" description="BFD-like [2Fe-2S]-binding" evidence="2">
    <location>
        <begin position="398"/>
        <end position="451"/>
    </location>
</feature>
<sequence length="479" mass="53422">MYDYLIIGSGIVGSAIARELSFFEGAICLVEKSSDITNGQTIANSGIIHSGHDPKVGSLKARLCVKGNELYEDLALKLDFPLLTTGALVVAFTNEEMNYLNVLYKRAKDNGVKEVGFLTKEETLSLEPNLNETLLGSLSLPSTKTTVPWEAARAMLENAITNGLTLKLNHEVTRINKRLDHYEVYFKNQPPILTKGIINAGGLYSDEVMAMLEDDVIKIYPRRGEYYTLSHEVKGFINKVIYPVPSKLGKGVLITPQPDGHLLVGPNAEDVLNKEDNQTTIKGLNDIKNQAMRLSTELPFKENIKNFAGLRAKIKGDDFYINRSTKNKHVYHLVGIDSPGLTAAPAIGKYVIDLIKEDYVLQPKQNVVKTRKRALPFFLDSEENKQKRWQKEPSYGELVCRCEKISKQEILNEVTGLIPATSIKAIKKRTRATAGVCQGGYCESRILEIIAAATNKDLSEINYYEEDTPILIEELKVEK</sequence>
<dbReference type="EMBL" id="FO681348">
    <property type="protein sequence ID" value="CCV65061.1"/>
    <property type="molecule type" value="Genomic_DNA"/>
</dbReference>
<dbReference type="Pfam" id="PF04324">
    <property type="entry name" value="Fer2_BFD"/>
    <property type="match status" value="1"/>
</dbReference>
<dbReference type="AlphaFoldDB" id="U4KM53"/>
<dbReference type="InterPro" id="IPR041854">
    <property type="entry name" value="BFD-like_2Fe2S-bd_dom_sf"/>
</dbReference>
<dbReference type="InterPro" id="IPR006076">
    <property type="entry name" value="FAD-dep_OxRdtase"/>
</dbReference>
<gene>
    <name evidence="3" type="primary">glpA</name>
    <name evidence="3" type="ORF">BN85300400</name>
</gene>
<dbReference type="KEGG" id="abra:BN85300400"/>
<evidence type="ECO:0000259" key="1">
    <source>
        <dbReference type="Pfam" id="PF01266"/>
    </source>
</evidence>
<proteinExistence type="predicted"/>
<accession>U4KM53</accession>
<dbReference type="OrthoDB" id="9801699at2"/>
<dbReference type="SUPFAM" id="SSF51905">
    <property type="entry name" value="FAD/NAD(P)-binding domain"/>
    <property type="match status" value="1"/>
</dbReference>
<dbReference type="PANTHER" id="PTHR42720">
    <property type="entry name" value="GLYCEROL-3-PHOSPHATE DEHYDROGENASE"/>
    <property type="match status" value="1"/>
</dbReference>
<dbReference type="CDD" id="cd19946">
    <property type="entry name" value="GlpA-like_Fer2_BFD-like"/>
    <property type="match status" value="1"/>
</dbReference>
<dbReference type="Pfam" id="PF01266">
    <property type="entry name" value="DAO"/>
    <property type="match status" value="1"/>
</dbReference>
<dbReference type="Proteomes" id="UP000032737">
    <property type="component" value="Chromosome"/>
</dbReference>
<dbReference type="Gene3D" id="3.30.9.10">
    <property type="entry name" value="D-Amino Acid Oxidase, subunit A, domain 2"/>
    <property type="match status" value="1"/>
</dbReference>
<feature type="domain" description="FAD dependent oxidoreductase" evidence="1">
    <location>
        <begin position="3"/>
        <end position="354"/>
    </location>
</feature>
<dbReference type="HOGENOM" id="CLU_024775_3_1_14"/>
<keyword evidence="4" id="KW-1185">Reference proteome</keyword>
<evidence type="ECO:0000313" key="3">
    <source>
        <dbReference type="EMBL" id="CCV65061.1"/>
    </source>
</evidence>